<evidence type="ECO:0000313" key="1">
    <source>
        <dbReference type="EMBL" id="NIE49787.1"/>
    </source>
</evidence>
<protein>
    <submittedName>
        <fullName evidence="1">Uncharacterized protein</fullName>
    </submittedName>
</protein>
<reference evidence="1" key="1">
    <citation type="submission" date="2020-03" db="EMBL/GenBank/DDBJ databases">
        <title>A transcriptome and proteome of the tick Rhipicephalus microplus shaped by the genetic composition of its hosts and developmental stage.</title>
        <authorList>
            <person name="Garcia G.R."/>
            <person name="Ribeiro J.M.C."/>
            <person name="Maruyama S.R."/>
            <person name="Gardinasse L.G."/>
            <person name="Nelson K."/>
            <person name="Ferreira B.R."/>
            <person name="Andrade T.G."/>
            <person name="Santos I.K.F.M."/>
        </authorList>
    </citation>
    <scope>NUCLEOTIDE SEQUENCE</scope>
    <source>
        <strain evidence="1">NSGR</strain>
        <tissue evidence="1">Salivary glands</tissue>
    </source>
</reference>
<sequence length="109" mass="12181">MAVDVDAVDCFQRQSLTVSTSFLLPCLPPEFCQFLARVKASIFTLHIYCTPCVMGLCIHCKTNVLISDHVRKMCETFSITHSYAQNMAQCSLAFKSRLCTEVTITNSCC</sequence>
<dbReference type="EMBL" id="GIKN01007514">
    <property type="protein sequence ID" value="NIE49787.1"/>
    <property type="molecule type" value="Transcribed_RNA"/>
</dbReference>
<organism evidence="1">
    <name type="scientific">Rhipicephalus microplus</name>
    <name type="common">Cattle tick</name>
    <name type="synonym">Boophilus microplus</name>
    <dbReference type="NCBI Taxonomy" id="6941"/>
    <lineage>
        <taxon>Eukaryota</taxon>
        <taxon>Metazoa</taxon>
        <taxon>Ecdysozoa</taxon>
        <taxon>Arthropoda</taxon>
        <taxon>Chelicerata</taxon>
        <taxon>Arachnida</taxon>
        <taxon>Acari</taxon>
        <taxon>Parasitiformes</taxon>
        <taxon>Ixodida</taxon>
        <taxon>Ixodoidea</taxon>
        <taxon>Ixodidae</taxon>
        <taxon>Rhipicephalinae</taxon>
        <taxon>Rhipicephalus</taxon>
        <taxon>Boophilus</taxon>
    </lineage>
</organism>
<dbReference type="AlphaFoldDB" id="A0A6G5AIC3"/>
<name>A0A6G5AIC3_RHIMP</name>
<accession>A0A6G5AIC3</accession>
<proteinExistence type="predicted"/>